<feature type="transmembrane region" description="Helical" evidence="2">
    <location>
        <begin position="60"/>
        <end position="81"/>
    </location>
</feature>
<sequence length="82" mass="9151">MKCDAPLQDGITCQREEGHDGPHMFEGELPPSIAQMVGAIMNDAERATERANRAYRRYRVLGFFQIGTCLIWLGVAISAVLR</sequence>
<organism evidence="3 4">
    <name type="scientific">Microbacterium phage Megan</name>
    <dbReference type="NCBI Taxonomy" id="2656551"/>
    <lineage>
        <taxon>Viruses</taxon>
        <taxon>Duplodnaviria</taxon>
        <taxon>Heunggongvirae</taxon>
        <taxon>Uroviricota</taxon>
        <taxon>Caudoviricetes</taxon>
        <taxon>Hodgkinviridae</taxon>
        <taxon>Meganvirus</taxon>
        <taxon>Meganvirus megan</taxon>
    </lineage>
</organism>
<evidence type="ECO:0000313" key="3">
    <source>
        <dbReference type="EMBL" id="QGJ92743.1"/>
    </source>
</evidence>
<reference evidence="3 4" key="1">
    <citation type="submission" date="2019-10" db="EMBL/GenBank/DDBJ databases">
        <authorList>
            <person name="Abad L.A."/>
            <person name="AUll H.A."/>
            <person name="Garlena R.A."/>
            <person name="Russell D.A."/>
            <person name="Pope W.H."/>
            <person name="Jacobs-Sera D."/>
            <person name="Hatfull G.F."/>
        </authorList>
    </citation>
    <scope>NUCLEOTIDE SEQUENCE [LARGE SCALE GENOMIC DNA]</scope>
</reference>
<accession>A0A649VM20</accession>
<evidence type="ECO:0000256" key="2">
    <source>
        <dbReference type="SAM" id="Phobius"/>
    </source>
</evidence>
<evidence type="ECO:0000256" key="1">
    <source>
        <dbReference type="SAM" id="MobiDB-lite"/>
    </source>
</evidence>
<name>A0A649VM20_9CAUD</name>
<keyword evidence="2" id="KW-0472">Membrane</keyword>
<dbReference type="RefSeq" id="YP_010751364.1">
    <property type="nucleotide sequence ID" value="NC_073368.1"/>
</dbReference>
<gene>
    <name evidence="3" type="primary">73</name>
    <name evidence="3" type="ORF">PBI_MEGAN_73</name>
</gene>
<protein>
    <submittedName>
        <fullName evidence="3">Uncharacterized protein</fullName>
    </submittedName>
</protein>
<evidence type="ECO:0000313" key="4">
    <source>
        <dbReference type="Proteomes" id="UP000425388"/>
    </source>
</evidence>
<dbReference type="KEGG" id="vg:80005030"/>
<keyword evidence="2" id="KW-0812">Transmembrane</keyword>
<dbReference type="Proteomes" id="UP000425388">
    <property type="component" value="Segment"/>
</dbReference>
<feature type="compositionally biased region" description="Basic and acidic residues" evidence="1">
    <location>
        <begin position="14"/>
        <end position="23"/>
    </location>
</feature>
<keyword evidence="4" id="KW-1185">Reference proteome</keyword>
<dbReference type="EMBL" id="MN586020">
    <property type="protein sequence ID" value="QGJ92743.1"/>
    <property type="molecule type" value="Genomic_DNA"/>
</dbReference>
<proteinExistence type="predicted"/>
<keyword evidence="2" id="KW-1133">Transmembrane helix</keyword>
<feature type="region of interest" description="Disordered" evidence="1">
    <location>
        <begin position="1"/>
        <end position="23"/>
    </location>
</feature>
<dbReference type="GeneID" id="80005030"/>